<accession>W9QDQ0</accession>
<dbReference type="STRING" id="981085.W9QDQ0"/>
<dbReference type="eggNOG" id="KOG1454">
    <property type="taxonomic scope" value="Eukaryota"/>
</dbReference>
<protein>
    <recommendedName>
        <fullName evidence="1">AB hydrolase-1 domain-containing protein</fullName>
    </recommendedName>
</protein>
<feature type="domain" description="AB hydrolase-1" evidence="1">
    <location>
        <begin position="50"/>
        <end position="285"/>
    </location>
</feature>
<dbReference type="InterPro" id="IPR029058">
    <property type="entry name" value="AB_hydrolase_fold"/>
</dbReference>
<gene>
    <name evidence="2" type="ORF">L484_022143</name>
</gene>
<evidence type="ECO:0000259" key="1">
    <source>
        <dbReference type="Pfam" id="PF00561"/>
    </source>
</evidence>
<evidence type="ECO:0000313" key="2">
    <source>
        <dbReference type="EMBL" id="EXB29471.1"/>
    </source>
</evidence>
<proteinExistence type="predicted"/>
<organism evidence="2 3">
    <name type="scientific">Morus notabilis</name>
    <dbReference type="NCBI Taxonomy" id="981085"/>
    <lineage>
        <taxon>Eukaryota</taxon>
        <taxon>Viridiplantae</taxon>
        <taxon>Streptophyta</taxon>
        <taxon>Embryophyta</taxon>
        <taxon>Tracheophyta</taxon>
        <taxon>Spermatophyta</taxon>
        <taxon>Magnoliopsida</taxon>
        <taxon>eudicotyledons</taxon>
        <taxon>Gunneridae</taxon>
        <taxon>Pentapetalae</taxon>
        <taxon>rosids</taxon>
        <taxon>fabids</taxon>
        <taxon>Rosales</taxon>
        <taxon>Moraceae</taxon>
        <taxon>Moreae</taxon>
        <taxon>Morus</taxon>
    </lineage>
</organism>
<dbReference type="PANTHER" id="PTHR43139:SF25">
    <property type="entry name" value="ALPHA_BETA-HYDROLASES SUPERFAMILY PROTEIN"/>
    <property type="match status" value="1"/>
</dbReference>
<dbReference type="PRINTS" id="PR00412">
    <property type="entry name" value="EPOXHYDRLASE"/>
</dbReference>
<dbReference type="SUPFAM" id="SSF53474">
    <property type="entry name" value="alpha/beta-Hydrolases"/>
    <property type="match status" value="1"/>
</dbReference>
<dbReference type="Proteomes" id="UP000030645">
    <property type="component" value="Unassembled WGS sequence"/>
</dbReference>
<sequence length="318" mass="36448">MANWFCLSAVYDWYLRCRFSMAGLKPTTTDLGDGTIMHCWVPRKRADSKPNLLLIHGIGANAMWQFSDFVSPLVGHFNLYIPDLVFYGASWTTRPERSESFHARCVAVLMEAQGVRRMHVVGLSYGGFVGYWLAAQFKERVERVVLCCAGVCMEDKDMEEGMFQVRNVDEAVSVLQPQTVSKARDLLRMTFYEPLKFVPGFFLNDFIKFMCTEHVQERADMIRVLHKDRKLSNLPKITQPTLILWGEHDLIFPIELAHRLKRHVGENAQLVIIKNAGHAINAEKPKEMCNHYKSFLLSQLPPKAENGNNNIINGHKVY</sequence>
<dbReference type="ESTHER" id="9rosa-w9qdq0">
    <property type="family name" value="TGL-GrainShapeFactor"/>
</dbReference>
<dbReference type="KEGG" id="mnt:21404965"/>
<name>W9QDQ0_9ROSA</name>
<dbReference type="InterPro" id="IPR052370">
    <property type="entry name" value="Meta-cleavage_hydrolase"/>
</dbReference>
<keyword evidence="3" id="KW-1185">Reference proteome</keyword>
<dbReference type="InterPro" id="IPR000073">
    <property type="entry name" value="AB_hydrolase_1"/>
</dbReference>
<reference evidence="3" key="1">
    <citation type="submission" date="2013-01" db="EMBL/GenBank/DDBJ databases">
        <title>Draft Genome Sequence of a Mulberry Tree, Morus notabilis C.K. Schneid.</title>
        <authorList>
            <person name="He N."/>
            <person name="Zhao S."/>
        </authorList>
    </citation>
    <scope>NUCLEOTIDE SEQUENCE</scope>
</reference>
<dbReference type="InterPro" id="IPR000639">
    <property type="entry name" value="Epox_hydrolase-like"/>
</dbReference>
<evidence type="ECO:0000313" key="3">
    <source>
        <dbReference type="Proteomes" id="UP000030645"/>
    </source>
</evidence>
<dbReference type="OrthoDB" id="6431331at2759"/>
<dbReference type="AlphaFoldDB" id="W9QDQ0"/>
<dbReference type="GO" id="GO:0003824">
    <property type="term" value="F:catalytic activity"/>
    <property type="evidence" value="ECO:0007669"/>
    <property type="project" value="InterPro"/>
</dbReference>
<dbReference type="Pfam" id="PF00561">
    <property type="entry name" value="Abhydrolase_1"/>
    <property type="match status" value="1"/>
</dbReference>
<dbReference type="PRINTS" id="PR00111">
    <property type="entry name" value="ABHYDROLASE"/>
</dbReference>
<dbReference type="Gene3D" id="3.40.50.1820">
    <property type="entry name" value="alpha/beta hydrolase"/>
    <property type="match status" value="1"/>
</dbReference>
<dbReference type="EMBL" id="KE343439">
    <property type="protein sequence ID" value="EXB29471.1"/>
    <property type="molecule type" value="Genomic_DNA"/>
</dbReference>
<dbReference type="PANTHER" id="PTHR43139">
    <property type="entry name" value="SI:DKEY-122A22.2"/>
    <property type="match status" value="1"/>
</dbReference>